<dbReference type="InterPro" id="IPR050397">
    <property type="entry name" value="Env_Response_Regulators"/>
</dbReference>
<reference evidence="6 7" key="1">
    <citation type="submission" date="2016-09" db="EMBL/GenBank/DDBJ databases">
        <title>Complete genome of Desulfosporosinus sp. OL.</title>
        <authorList>
            <person name="Mardanov A."/>
            <person name="Beletsky A."/>
            <person name="Panova A."/>
            <person name="Karnachuk O."/>
            <person name="Ravin N."/>
        </authorList>
    </citation>
    <scope>NUCLEOTIDE SEQUENCE [LARGE SCALE GENOMIC DNA]</scope>
    <source>
        <strain evidence="6 7">OL</strain>
    </source>
</reference>
<dbReference type="InterPro" id="IPR036388">
    <property type="entry name" value="WH-like_DNA-bd_sf"/>
</dbReference>
<evidence type="ECO:0008006" key="8">
    <source>
        <dbReference type="Google" id="ProtNLM"/>
    </source>
</evidence>
<dbReference type="InterPro" id="IPR018490">
    <property type="entry name" value="cNMP-bd_dom_sf"/>
</dbReference>
<dbReference type="RefSeq" id="WP_075366461.1">
    <property type="nucleotide sequence ID" value="NZ_MLBF01000043.1"/>
</dbReference>
<dbReference type="InterPro" id="IPR000595">
    <property type="entry name" value="cNMP-bd_dom"/>
</dbReference>
<sequence>MKRCIICLQELDLFQGLEREQFANLCQCTKRKRLSKGHYLFHQGETTSTIYLIKSGKLKLVQTALDGHETILDVCGPGEVLGEMSLYQEQNENSSAIAMEEVRICCFSKLQFESLIKQDPSFAMRIISYLGQKRYETMLKPSKEAGLTVKERLLRLFYRLAEQYGRKTPTSTLIDLKITQQELADMIGSSRVMVIQALKELKAANIIDREKRYFVLKDDPCISVHTFN</sequence>
<keyword evidence="2" id="KW-0238">DNA-binding</keyword>
<evidence type="ECO:0000256" key="2">
    <source>
        <dbReference type="ARBA" id="ARBA00023125"/>
    </source>
</evidence>
<dbReference type="SUPFAM" id="SSF46785">
    <property type="entry name" value="Winged helix' DNA-binding domain"/>
    <property type="match status" value="1"/>
</dbReference>
<comment type="caution">
    <text evidence="6">The sequence shown here is derived from an EMBL/GenBank/DDBJ whole genome shotgun (WGS) entry which is preliminary data.</text>
</comment>
<evidence type="ECO:0000256" key="3">
    <source>
        <dbReference type="ARBA" id="ARBA00023163"/>
    </source>
</evidence>
<dbReference type="OrthoDB" id="9798104at2"/>
<dbReference type="Proteomes" id="UP000186102">
    <property type="component" value="Unassembled WGS sequence"/>
</dbReference>
<organism evidence="6 7">
    <name type="scientific">Desulfosporosinus metallidurans</name>
    <dbReference type="NCBI Taxonomy" id="1888891"/>
    <lineage>
        <taxon>Bacteria</taxon>
        <taxon>Bacillati</taxon>
        <taxon>Bacillota</taxon>
        <taxon>Clostridia</taxon>
        <taxon>Eubacteriales</taxon>
        <taxon>Desulfitobacteriaceae</taxon>
        <taxon>Desulfosporosinus</taxon>
    </lineage>
</organism>
<gene>
    <name evidence="6" type="ORF">DSOL_4053</name>
</gene>
<dbReference type="InterPro" id="IPR014710">
    <property type="entry name" value="RmlC-like_jellyroll"/>
</dbReference>
<feature type="domain" description="HTH crp-type" evidence="5">
    <location>
        <begin position="147"/>
        <end position="220"/>
    </location>
</feature>
<protein>
    <recommendedName>
        <fullName evidence="8">Crp/Fnr family transcriptional regulator</fullName>
    </recommendedName>
</protein>
<evidence type="ECO:0000313" key="6">
    <source>
        <dbReference type="EMBL" id="OLN28404.1"/>
    </source>
</evidence>
<dbReference type="Gene3D" id="2.60.120.10">
    <property type="entry name" value="Jelly Rolls"/>
    <property type="match status" value="1"/>
</dbReference>
<dbReference type="PROSITE" id="PS50042">
    <property type="entry name" value="CNMP_BINDING_3"/>
    <property type="match status" value="1"/>
</dbReference>
<evidence type="ECO:0000256" key="1">
    <source>
        <dbReference type="ARBA" id="ARBA00023015"/>
    </source>
</evidence>
<dbReference type="SMART" id="SM00100">
    <property type="entry name" value="cNMP"/>
    <property type="match status" value="1"/>
</dbReference>
<dbReference type="GO" id="GO:0005829">
    <property type="term" value="C:cytosol"/>
    <property type="evidence" value="ECO:0007669"/>
    <property type="project" value="TreeGrafter"/>
</dbReference>
<dbReference type="Gene3D" id="1.10.10.10">
    <property type="entry name" value="Winged helix-like DNA-binding domain superfamily/Winged helix DNA-binding domain"/>
    <property type="match status" value="1"/>
</dbReference>
<proteinExistence type="predicted"/>
<name>A0A1Q8QM36_9FIRM</name>
<dbReference type="PANTHER" id="PTHR24567:SF74">
    <property type="entry name" value="HTH-TYPE TRANSCRIPTIONAL REGULATOR ARCR"/>
    <property type="match status" value="1"/>
</dbReference>
<dbReference type="STRING" id="1888891.DSOL_4053"/>
<dbReference type="EMBL" id="MLBF01000043">
    <property type="protein sequence ID" value="OLN28404.1"/>
    <property type="molecule type" value="Genomic_DNA"/>
</dbReference>
<dbReference type="GO" id="GO:0003700">
    <property type="term" value="F:DNA-binding transcription factor activity"/>
    <property type="evidence" value="ECO:0007669"/>
    <property type="project" value="TreeGrafter"/>
</dbReference>
<dbReference type="SMART" id="SM00419">
    <property type="entry name" value="HTH_CRP"/>
    <property type="match status" value="1"/>
</dbReference>
<evidence type="ECO:0000313" key="7">
    <source>
        <dbReference type="Proteomes" id="UP000186102"/>
    </source>
</evidence>
<dbReference type="PANTHER" id="PTHR24567">
    <property type="entry name" value="CRP FAMILY TRANSCRIPTIONAL REGULATORY PROTEIN"/>
    <property type="match status" value="1"/>
</dbReference>
<evidence type="ECO:0000259" key="5">
    <source>
        <dbReference type="PROSITE" id="PS51063"/>
    </source>
</evidence>
<feature type="domain" description="Cyclic nucleotide-binding" evidence="4">
    <location>
        <begin position="13"/>
        <end position="133"/>
    </location>
</feature>
<dbReference type="Pfam" id="PF13545">
    <property type="entry name" value="HTH_Crp_2"/>
    <property type="match status" value="1"/>
</dbReference>
<dbReference type="InterPro" id="IPR012318">
    <property type="entry name" value="HTH_CRP"/>
</dbReference>
<dbReference type="CDD" id="cd00038">
    <property type="entry name" value="CAP_ED"/>
    <property type="match status" value="1"/>
</dbReference>
<dbReference type="AlphaFoldDB" id="A0A1Q8QM36"/>
<keyword evidence="3" id="KW-0804">Transcription</keyword>
<dbReference type="InterPro" id="IPR036390">
    <property type="entry name" value="WH_DNA-bd_sf"/>
</dbReference>
<dbReference type="SUPFAM" id="SSF51206">
    <property type="entry name" value="cAMP-binding domain-like"/>
    <property type="match status" value="1"/>
</dbReference>
<keyword evidence="7" id="KW-1185">Reference proteome</keyword>
<dbReference type="Pfam" id="PF00027">
    <property type="entry name" value="cNMP_binding"/>
    <property type="match status" value="1"/>
</dbReference>
<dbReference type="PROSITE" id="PS51063">
    <property type="entry name" value="HTH_CRP_2"/>
    <property type="match status" value="1"/>
</dbReference>
<keyword evidence="1" id="KW-0805">Transcription regulation</keyword>
<evidence type="ECO:0000259" key="4">
    <source>
        <dbReference type="PROSITE" id="PS50042"/>
    </source>
</evidence>
<dbReference type="GO" id="GO:0003677">
    <property type="term" value="F:DNA binding"/>
    <property type="evidence" value="ECO:0007669"/>
    <property type="project" value="UniProtKB-KW"/>
</dbReference>
<accession>A0A1Q8QM36</accession>